<evidence type="ECO:0000313" key="2">
    <source>
        <dbReference type="Proteomes" id="UP000798662"/>
    </source>
</evidence>
<dbReference type="EMBL" id="CM020619">
    <property type="protein sequence ID" value="KAK1866896.1"/>
    <property type="molecule type" value="Genomic_DNA"/>
</dbReference>
<name>A0ACC3C9C0_PYRYE</name>
<proteinExistence type="predicted"/>
<evidence type="ECO:0000313" key="1">
    <source>
        <dbReference type="EMBL" id="KAK1866896.1"/>
    </source>
</evidence>
<organism evidence="1 2">
    <name type="scientific">Pyropia yezoensis</name>
    <name type="common">Susabi-nori</name>
    <name type="synonym">Porphyra yezoensis</name>
    <dbReference type="NCBI Taxonomy" id="2788"/>
    <lineage>
        <taxon>Eukaryota</taxon>
        <taxon>Rhodophyta</taxon>
        <taxon>Bangiophyceae</taxon>
        <taxon>Bangiales</taxon>
        <taxon>Bangiaceae</taxon>
        <taxon>Pyropia</taxon>
    </lineage>
</organism>
<protein>
    <submittedName>
        <fullName evidence="1">Uncharacterized protein</fullName>
    </submittedName>
</protein>
<reference evidence="1" key="1">
    <citation type="submission" date="2019-11" db="EMBL/GenBank/DDBJ databases">
        <title>Nori genome reveals adaptations in red seaweeds to the harsh intertidal environment.</title>
        <authorList>
            <person name="Wang D."/>
            <person name="Mao Y."/>
        </authorList>
    </citation>
    <scope>NUCLEOTIDE SEQUENCE</scope>
    <source>
        <tissue evidence="1">Gametophyte</tissue>
    </source>
</reference>
<comment type="caution">
    <text evidence="1">The sequence shown here is derived from an EMBL/GenBank/DDBJ whole genome shotgun (WGS) entry which is preliminary data.</text>
</comment>
<sequence>MKGDVDSAKDGSGGGGNNDEWDTSAVADVMVVAGHGDAPPDFIGRPGATTAAADRPVKRAIQALNRSVPPAGKQLLKSRLGFRGYKVGEMTPNRTRRATAVNWVLWWLAQHGLDTEADGGGSWAQKGQPKGGGEGETPA</sequence>
<dbReference type="Proteomes" id="UP000798662">
    <property type="component" value="Chromosome 2"/>
</dbReference>
<keyword evidence="2" id="KW-1185">Reference proteome</keyword>
<accession>A0ACC3C9C0</accession>
<gene>
    <name evidence="1" type="ORF">I4F81_009408</name>
</gene>